<organism evidence="1 2">
    <name type="scientific">Echinococcus canadensis</name>
    <dbReference type="NCBI Taxonomy" id="519352"/>
    <lineage>
        <taxon>Eukaryota</taxon>
        <taxon>Metazoa</taxon>
        <taxon>Spiralia</taxon>
        <taxon>Lophotrochozoa</taxon>
        <taxon>Platyhelminthes</taxon>
        <taxon>Cestoda</taxon>
        <taxon>Eucestoda</taxon>
        <taxon>Cyclophyllidea</taxon>
        <taxon>Taeniidae</taxon>
        <taxon>Echinococcus</taxon>
        <taxon>Echinococcus canadensis group</taxon>
    </lineage>
</organism>
<sequence length="85" mass="9675">SFFKNAARFLFVATATILIESADKNIILRCRSSKLLACMHMHYQLRHVSQINYLMMVMSVLSAYSLQTKASLRSFNLVSSKSCHT</sequence>
<evidence type="ECO:0000313" key="1">
    <source>
        <dbReference type="Proteomes" id="UP000887562"/>
    </source>
</evidence>
<proteinExistence type="predicted"/>
<reference evidence="2" key="1">
    <citation type="submission" date="2022-11" db="UniProtKB">
        <authorList>
            <consortium name="WormBaseParasite"/>
        </authorList>
    </citation>
    <scope>IDENTIFICATION</scope>
</reference>
<accession>A0A915EXI4</accession>
<dbReference type="Proteomes" id="UP000887562">
    <property type="component" value="Unplaced"/>
</dbReference>
<name>A0A915EXI4_9CEST</name>
<dbReference type="WBParaSite" id="maker-E.canG7_contigs_2452-snap-gene-0.0-mRNA-1">
    <property type="protein sequence ID" value="maker-E.canG7_contigs_2452-snap-gene-0.0-mRNA-1"/>
    <property type="gene ID" value="EcG7_10845"/>
</dbReference>
<dbReference type="AlphaFoldDB" id="A0A915EXI4"/>
<evidence type="ECO:0000313" key="2">
    <source>
        <dbReference type="WBParaSite" id="maker-E.canG7_contigs_2452-snap-gene-0.0-mRNA-1"/>
    </source>
</evidence>
<keyword evidence="1" id="KW-1185">Reference proteome</keyword>
<protein>
    <submittedName>
        <fullName evidence="2">Uncharacterized protein</fullName>
    </submittedName>
</protein>